<dbReference type="CDD" id="cd07138">
    <property type="entry name" value="ALDH_CddD_SSP0762"/>
    <property type="match status" value="1"/>
</dbReference>
<organism evidence="8 9">
    <name type="scientific">Pseudonocardia xishanensis</name>
    <dbReference type="NCBI Taxonomy" id="630995"/>
    <lineage>
        <taxon>Bacteria</taxon>
        <taxon>Bacillati</taxon>
        <taxon>Actinomycetota</taxon>
        <taxon>Actinomycetes</taxon>
        <taxon>Pseudonocardiales</taxon>
        <taxon>Pseudonocardiaceae</taxon>
        <taxon>Pseudonocardia</taxon>
    </lineage>
</organism>
<accession>A0ABP8RRZ3</accession>
<evidence type="ECO:0000256" key="3">
    <source>
        <dbReference type="ARBA" id="ARBA00024226"/>
    </source>
</evidence>
<evidence type="ECO:0000313" key="8">
    <source>
        <dbReference type="EMBL" id="GAA4546634.1"/>
    </source>
</evidence>
<dbReference type="Gene3D" id="3.40.309.10">
    <property type="entry name" value="Aldehyde Dehydrogenase, Chain A, domain 2"/>
    <property type="match status" value="1"/>
</dbReference>
<dbReference type="InterPro" id="IPR016163">
    <property type="entry name" value="Ald_DH_C"/>
</dbReference>
<evidence type="ECO:0000259" key="7">
    <source>
        <dbReference type="Pfam" id="PF00171"/>
    </source>
</evidence>
<dbReference type="PANTHER" id="PTHR42804:SF1">
    <property type="entry name" value="ALDEHYDE DEHYDROGENASE-RELATED"/>
    <property type="match status" value="1"/>
</dbReference>
<evidence type="ECO:0000256" key="6">
    <source>
        <dbReference type="RuleBase" id="RU003345"/>
    </source>
</evidence>
<evidence type="ECO:0000313" key="9">
    <source>
        <dbReference type="Proteomes" id="UP001501598"/>
    </source>
</evidence>
<gene>
    <name evidence="8" type="ORF">GCM10023175_29240</name>
</gene>
<dbReference type="EC" id="1.2.1.3" evidence="3"/>
<dbReference type="PROSITE" id="PS00070">
    <property type="entry name" value="ALDEHYDE_DEHYDR_CYS"/>
    <property type="match status" value="1"/>
</dbReference>
<feature type="domain" description="Aldehyde dehydrogenase" evidence="7">
    <location>
        <begin position="14"/>
        <end position="471"/>
    </location>
</feature>
<dbReference type="Pfam" id="PF00171">
    <property type="entry name" value="Aldedh"/>
    <property type="match status" value="1"/>
</dbReference>
<comment type="similarity">
    <text evidence="1 6">Belongs to the aldehyde dehydrogenase family.</text>
</comment>
<comment type="catalytic activity">
    <reaction evidence="4">
        <text>an aldehyde + NAD(+) + H2O = a carboxylate + NADH + 2 H(+)</text>
        <dbReference type="Rhea" id="RHEA:16185"/>
        <dbReference type="ChEBI" id="CHEBI:15377"/>
        <dbReference type="ChEBI" id="CHEBI:15378"/>
        <dbReference type="ChEBI" id="CHEBI:17478"/>
        <dbReference type="ChEBI" id="CHEBI:29067"/>
        <dbReference type="ChEBI" id="CHEBI:57540"/>
        <dbReference type="ChEBI" id="CHEBI:57945"/>
        <dbReference type="EC" id="1.2.1.3"/>
    </reaction>
</comment>
<dbReference type="PANTHER" id="PTHR42804">
    <property type="entry name" value="ALDEHYDE DEHYDROGENASE"/>
    <property type="match status" value="1"/>
</dbReference>
<sequence length="478" mass="50139">MRIVVLDLYVDGAWIPSVTTDLIEVLNPATGERIAQVPAGAAADVDRAVEAAARAREGWAATDPGERAKLVSRLADELERRQDELTDLVVAEVGTPRRTARWAQVGLGILDLREAAAAAADFPWEEPLRNSVIVREPVGVVGAITPWNYPLHQITAKIGAAFAAGCTVVVKASEVAPLTANLLAEAVHAVGVPAGVFNLVHGHGWTVGEALAAHPDVDMVSFTGSNAVGKRIIELSAGTVKRVSLELGGKSAAVLLADLTDEEFAKAVPHTVRACYMNGGQSCNAQTRMLVPRERLGAAEELAKRAAESYTLGDPTADGTRLGPMVTEAQRDKVLGYVRTGLSEGARLVTGSTEAWDGPGYFVAPTVLSDVSPEATVAQEEIFGPVLSIIPFDTEDEAVAIANGTIFGIAGAVWSTDAAHAEAVARRIRATQIEINGGGFNGAAPFGGFKQSGHGREGGAFGLEEFVEIKSMQFRPAS</sequence>
<dbReference type="EMBL" id="BAABGT010000032">
    <property type="protein sequence ID" value="GAA4546634.1"/>
    <property type="molecule type" value="Genomic_DNA"/>
</dbReference>
<comment type="caution">
    <text evidence="8">The sequence shown here is derived from an EMBL/GenBank/DDBJ whole genome shotgun (WGS) entry which is preliminary data.</text>
</comment>
<protein>
    <recommendedName>
        <fullName evidence="3">aldehyde dehydrogenase (NAD(+))</fullName>
        <ecNumber evidence="3">1.2.1.3</ecNumber>
    </recommendedName>
</protein>
<proteinExistence type="inferred from homology"/>
<dbReference type="Proteomes" id="UP001501598">
    <property type="component" value="Unassembled WGS sequence"/>
</dbReference>
<dbReference type="InterPro" id="IPR016161">
    <property type="entry name" value="Ald_DH/histidinol_DH"/>
</dbReference>
<dbReference type="SUPFAM" id="SSF53720">
    <property type="entry name" value="ALDH-like"/>
    <property type="match status" value="1"/>
</dbReference>
<evidence type="ECO:0000256" key="1">
    <source>
        <dbReference type="ARBA" id="ARBA00009986"/>
    </source>
</evidence>
<evidence type="ECO:0000256" key="5">
    <source>
        <dbReference type="PROSITE-ProRule" id="PRU10007"/>
    </source>
</evidence>
<reference evidence="9" key="1">
    <citation type="journal article" date="2019" name="Int. J. Syst. Evol. Microbiol.">
        <title>The Global Catalogue of Microorganisms (GCM) 10K type strain sequencing project: providing services to taxonomists for standard genome sequencing and annotation.</title>
        <authorList>
            <consortium name="The Broad Institute Genomics Platform"/>
            <consortium name="The Broad Institute Genome Sequencing Center for Infectious Disease"/>
            <person name="Wu L."/>
            <person name="Ma J."/>
        </authorList>
    </citation>
    <scope>NUCLEOTIDE SEQUENCE [LARGE SCALE GENOMIC DNA]</scope>
    <source>
        <strain evidence="9">JCM 17906</strain>
    </source>
</reference>
<feature type="active site" evidence="5">
    <location>
        <position position="246"/>
    </location>
</feature>
<dbReference type="InterPro" id="IPR016162">
    <property type="entry name" value="Ald_DH_N"/>
</dbReference>
<keyword evidence="9" id="KW-1185">Reference proteome</keyword>
<evidence type="ECO:0000256" key="4">
    <source>
        <dbReference type="ARBA" id="ARBA00049194"/>
    </source>
</evidence>
<dbReference type="InterPro" id="IPR016160">
    <property type="entry name" value="Ald_DH_CS_CYS"/>
</dbReference>
<dbReference type="InterPro" id="IPR029510">
    <property type="entry name" value="Ald_DH_CS_GLU"/>
</dbReference>
<dbReference type="Gene3D" id="3.40.605.10">
    <property type="entry name" value="Aldehyde Dehydrogenase, Chain A, domain 1"/>
    <property type="match status" value="1"/>
</dbReference>
<dbReference type="InterPro" id="IPR015590">
    <property type="entry name" value="Aldehyde_DH_dom"/>
</dbReference>
<keyword evidence="2 6" id="KW-0560">Oxidoreductase</keyword>
<name>A0ABP8RRZ3_9PSEU</name>
<dbReference type="PROSITE" id="PS00687">
    <property type="entry name" value="ALDEHYDE_DEHYDR_GLU"/>
    <property type="match status" value="1"/>
</dbReference>
<evidence type="ECO:0000256" key="2">
    <source>
        <dbReference type="ARBA" id="ARBA00023002"/>
    </source>
</evidence>